<comment type="caution">
    <text evidence="6">The sequence shown here is derived from an EMBL/GenBank/DDBJ whole genome shotgun (WGS) entry which is preliminary data.</text>
</comment>
<name>A0A9Q1JRM5_9CARY</name>
<dbReference type="PANTHER" id="PTHR12606">
    <property type="entry name" value="SENTRIN/SUMO-SPECIFIC PROTEASE"/>
    <property type="match status" value="1"/>
</dbReference>
<gene>
    <name evidence="6" type="ORF">Cgig2_023131</name>
</gene>
<evidence type="ECO:0000256" key="1">
    <source>
        <dbReference type="ARBA" id="ARBA00005234"/>
    </source>
</evidence>
<dbReference type="GO" id="GO:0005634">
    <property type="term" value="C:nucleus"/>
    <property type="evidence" value="ECO:0007669"/>
    <property type="project" value="TreeGrafter"/>
</dbReference>
<dbReference type="InterPro" id="IPR003653">
    <property type="entry name" value="Peptidase_C48_C"/>
</dbReference>
<feature type="domain" description="Ubiquitin-like protease family profile" evidence="5">
    <location>
        <begin position="1"/>
        <end position="113"/>
    </location>
</feature>
<sequence>MPLLETTEGHWLLLVADLREWCFFVYDSLRSPANKNRRELVENARIALVLAFLPSTTYADAAQWEVVTPKCPEQRKTIVHDILQPGLFMYMLPFLFHNGHDCGVFVMAYMELLSLKADGFHFDQDRVARYRDRCLLSFPQGRVAHFPQHLTVSDFSNLVPLQLGFHNSLVRLRHRPCRMAHSKWLSYVVQISLMLLNLPIIVTYTTPDIDLLHLNGPVIVIHTHHCMPIDKLSSTHTIYGDACMELYTSIAGGRVVDTYTYTPLYKVNVLKEGEVDGEEQLSHTGS</sequence>
<dbReference type="OrthoDB" id="696486at2759"/>
<accession>A0A9Q1JRM5</accession>
<evidence type="ECO:0000313" key="6">
    <source>
        <dbReference type="EMBL" id="KAJ8429742.1"/>
    </source>
</evidence>
<keyword evidence="2" id="KW-0645">Protease</keyword>
<dbReference type="PANTHER" id="PTHR12606:SF136">
    <property type="entry name" value="ULP1 PROTEASE FAMILY PROTEIN"/>
    <property type="match status" value="1"/>
</dbReference>
<dbReference type="AlphaFoldDB" id="A0A9Q1JRM5"/>
<keyword evidence="7" id="KW-1185">Reference proteome</keyword>
<dbReference type="SUPFAM" id="SSF54001">
    <property type="entry name" value="Cysteine proteinases"/>
    <property type="match status" value="1"/>
</dbReference>
<dbReference type="GO" id="GO:0016926">
    <property type="term" value="P:protein desumoylation"/>
    <property type="evidence" value="ECO:0007669"/>
    <property type="project" value="TreeGrafter"/>
</dbReference>
<proteinExistence type="inferred from homology"/>
<reference evidence="6" key="1">
    <citation type="submission" date="2022-04" db="EMBL/GenBank/DDBJ databases">
        <title>Carnegiea gigantea Genome sequencing and assembly v2.</title>
        <authorList>
            <person name="Copetti D."/>
            <person name="Sanderson M.J."/>
            <person name="Burquez A."/>
            <person name="Wojciechowski M.F."/>
        </authorList>
    </citation>
    <scope>NUCLEOTIDE SEQUENCE</scope>
    <source>
        <strain evidence="6">SGP5-SGP5p</strain>
        <tissue evidence="6">Aerial part</tissue>
    </source>
</reference>
<dbReference type="Pfam" id="PF02902">
    <property type="entry name" value="Peptidase_C48"/>
    <property type="match status" value="1"/>
</dbReference>
<organism evidence="6 7">
    <name type="scientific">Carnegiea gigantea</name>
    <dbReference type="NCBI Taxonomy" id="171969"/>
    <lineage>
        <taxon>Eukaryota</taxon>
        <taxon>Viridiplantae</taxon>
        <taxon>Streptophyta</taxon>
        <taxon>Embryophyta</taxon>
        <taxon>Tracheophyta</taxon>
        <taxon>Spermatophyta</taxon>
        <taxon>Magnoliopsida</taxon>
        <taxon>eudicotyledons</taxon>
        <taxon>Gunneridae</taxon>
        <taxon>Pentapetalae</taxon>
        <taxon>Caryophyllales</taxon>
        <taxon>Cactineae</taxon>
        <taxon>Cactaceae</taxon>
        <taxon>Cactoideae</taxon>
        <taxon>Echinocereeae</taxon>
        <taxon>Carnegiea</taxon>
    </lineage>
</organism>
<evidence type="ECO:0000256" key="4">
    <source>
        <dbReference type="ARBA" id="ARBA00022807"/>
    </source>
</evidence>
<comment type="similarity">
    <text evidence="1">Belongs to the peptidase C48 family.</text>
</comment>
<keyword evidence="4" id="KW-0788">Thiol protease</keyword>
<dbReference type="Proteomes" id="UP001153076">
    <property type="component" value="Unassembled WGS sequence"/>
</dbReference>
<dbReference type="Gene3D" id="3.40.395.10">
    <property type="entry name" value="Adenoviral Proteinase, Chain A"/>
    <property type="match status" value="1"/>
</dbReference>
<protein>
    <recommendedName>
        <fullName evidence="5">Ubiquitin-like protease family profile domain-containing protein</fullName>
    </recommendedName>
</protein>
<evidence type="ECO:0000256" key="2">
    <source>
        <dbReference type="ARBA" id="ARBA00022670"/>
    </source>
</evidence>
<dbReference type="EMBL" id="JAKOGI010000864">
    <property type="protein sequence ID" value="KAJ8429742.1"/>
    <property type="molecule type" value="Genomic_DNA"/>
</dbReference>
<dbReference type="PROSITE" id="PS50600">
    <property type="entry name" value="ULP_PROTEASE"/>
    <property type="match status" value="1"/>
</dbReference>
<dbReference type="InterPro" id="IPR038765">
    <property type="entry name" value="Papain-like_cys_pep_sf"/>
</dbReference>
<keyword evidence="3" id="KW-0378">Hydrolase</keyword>
<dbReference type="GO" id="GO:0016929">
    <property type="term" value="F:deSUMOylase activity"/>
    <property type="evidence" value="ECO:0007669"/>
    <property type="project" value="TreeGrafter"/>
</dbReference>
<evidence type="ECO:0000313" key="7">
    <source>
        <dbReference type="Proteomes" id="UP001153076"/>
    </source>
</evidence>
<dbReference type="GO" id="GO:0006508">
    <property type="term" value="P:proteolysis"/>
    <property type="evidence" value="ECO:0007669"/>
    <property type="project" value="UniProtKB-KW"/>
</dbReference>
<evidence type="ECO:0000259" key="5">
    <source>
        <dbReference type="PROSITE" id="PS50600"/>
    </source>
</evidence>
<evidence type="ECO:0000256" key="3">
    <source>
        <dbReference type="ARBA" id="ARBA00022801"/>
    </source>
</evidence>